<dbReference type="Gene3D" id="2.40.30.80">
    <property type="entry name" value="YkvR-like"/>
    <property type="match status" value="1"/>
</dbReference>
<proteinExistence type="predicted"/>
<comment type="caution">
    <text evidence="1">The sequence shown here is derived from an EMBL/GenBank/DDBJ whole genome shotgun (WGS) entry which is preliminary data.</text>
</comment>
<evidence type="ECO:0000313" key="2">
    <source>
        <dbReference type="Proteomes" id="UP000741863"/>
    </source>
</evidence>
<dbReference type="SUPFAM" id="SSF159173">
    <property type="entry name" value="YkvR-like"/>
    <property type="match status" value="1"/>
</dbReference>
<keyword evidence="2" id="KW-1185">Reference proteome</keyword>
<organism evidence="1 2">
    <name type="scientific">Geomicrobium sediminis</name>
    <dbReference type="NCBI Taxonomy" id="1347788"/>
    <lineage>
        <taxon>Bacteria</taxon>
        <taxon>Bacillati</taxon>
        <taxon>Bacillota</taxon>
        <taxon>Bacilli</taxon>
        <taxon>Bacillales</taxon>
        <taxon>Geomicrobium</taxon>
    </lineage>
</organism>
<protein>
    <recommendedName>
        <fullName evidence="3">DUF3219 family protein</fullName>
    </recommendedName>
</protein>
<dbReference type="Pfam" id="PF11514">
    <property type="entry name" value="DUF3219"/>
    <property type="match status" value="1"/>
</dbReference>
<sequence>MIHIMLDDNHIEAMDWTEDDQSIHFTFQVHSNDYHAVTTLLYRQRFLVTIPDQNRSFNGSIINYSTSITNLYEPDQVGTFSLTLQKEGDVHEA</sequence>
<gene>
    <name evidence="1" type="ORF">JOD17_003222</name>
</gene>
<dbReference type="InterPro" id="IPR023105">
    <property type="entry name" value="YkvR-like_sf"/>
</dbReference>
<evidence type="ECO:0008006" key="3">
    <source>
        <dbReference type="Google" id="ProtNLM"/>
    </source>
</evidence>
<dbReference type="EMBL" id="JAFBEC010000009">
    <property type="protein sequence ID" value="MBM7634122.1"/>
    <property type="molecule type" value="Genomic_DNA"/>
</dbReference>
<accession>A0ABS2PFV0</accession>
<dbReference type="Proteomes" id="UP000741863">
    <property type="component" value="Unassembled WGS sequence"/>
</dbReference>
<dbReference type="RefSeq" id="WP_204698870.1">
    <property type="nucleotide sequence ID" value="NZ_JAFBEC010000009.1"/>
</dbReference>
<dbReference type="InterPro" id="IPR021596">
    <property type="entry name" value="DUF3219"/>
</dbReference>
<evidence type="ECO:0000313" key="1">
    <source>
        <dbReference type="EMBL" id="MBM7634122.1"/>
    </source>
</evidence>
<reference evidence="1 2" key="1">
    <citation type="submission" date="2021-01" db="EMBL/GenBank/DDBJ databases">
        <title>Genomic Encyclopedia of Type Strains, Phase IV (KMG-IV): sequencing the most valuable type-strain genomes for metagenomic binning, comparative biology and taxonomic classification.</title>
        <authorList>
            <person name="Goeker M."/>
        </authorList>
    </citation>
    <scope>NUCLEOTIDE SEQUENCE [LARGE SCALE GENOMIC DNA]</scope>
    <source>
        <strain evidence="1 2">DSM 25540</strain>
    </source>
</reference>
<name>A0ABS2PFV0_9BACL</name>